<keyword evidence="3" id="KW-1133">Transmembrane helix</keyword>
<dbReference type="AlphaFoldDB" id="A0A4V3RJ19"/>
<comment type="similarity">
    <text evidence="1">Belongs to the short-chain dehydrogenases/reductases (SDR) family.</text>
</comment>
<dbReference type="EMBL" id="SRYW01000007">
    <property type="protein sequence ID" value="TGY34260.1"/>
    <property type="molecule type" value="Genomic_DNA"/>
</dbReference>
<dbReference type="Pfam" id="PF00106">
    <property type="entry name" value="adh_short"/>
    <property type="match status" value="1"/>
</dbReference>
<dbReference type="PRINTS" id="PR00081">
    <property type="entry name" value="GDHRDH"/>
</dbReference>
<dbReference type="PANTHER" id="PTHR44196">
    <property type="entry name" value="DEHYDROGENASE/REDUCTASE SDR FAMILY MEMBER 7B"/>
    <property type="match status" value="1"/>
</dbReference>
<evidence type="ECO:0000256" key="3">
    <source>
        <dbReference type="SAM" id="Phobius"/>
    </source>
</evidence>
<dbReference type="GO" id="GO:0016491">
    <property type="term" value="F:oxidoreductase activity"/>
    <property type="evidence" value="ECO:0007669"/>
    <property type="project" value="UniProtKB-KW"/>
</dbReference>
<dbReference type="PANTHER" id="PTHR44196:SF1">
    <property type="entry name" value="DEHYDROGENASE_REDUCTASE SDR FAMILY MEMBER 7B"/>
    <property type="match status" value="1"/>
</dbReference>
<dbReference type="InterPro" id="IPR036291">
    <property type="entry name" value="NAD(P)-bd_dom_sf"/>
</dbReference>
<reference evidence="5 6" key="1">
    <citation type="submission" date="2019-04" db="EMBL/GenBank/DDBJ databases">
        <title>Microbes associate with the intestines of laboratory mice.</title>
        <authorList>
            <person name="Navarre W."/>
            <person name="Wong E."/>
            <person name="Huang K."/>
            <person name="Tropini C."/>
            <person name="Ng K."/>
            <person name="Yu B."/>
        </authorList>
    </citation>
    <scope>NUCLEOTIDE SEQUENCE [LARGE SCALE GENOMIC DNA]</scope>
    <source>
        <strain evidence="5 6">NM62_B4-13</strain>
    </source>
</reference>
<proteinExistence type="inferred from homology"/>
<gene>
    <name evidence="5" type="ORF">E5352_09550</name>
</gene>
<evidence type="ECO:0000256" key="2">
    <source>
        <dbReference type="ARBA" id="ARBA00023002"/>
    </source>
</evidence>
<dbReference type="Proteomes" id="UP000306631">
    <property type="component" value="Unassembled WGS sequence"/>
</dbReference>
<dbReference type="InterPro" id="IPR057326">
    <property type="entry name" value="KR_dom"/>
</dbReference>
<sequence length="278" mass="29356">MNLAGRTVIVTGASGGIGVALCHALVHAGASILAVGRSRSRLTALAAGLPMGRVQTVVADLSTSLGRSHLLAVIRQADASPSVLVLGHAQSAFGLFEDQHPDALEHLLQTNLVGSALLIHALLPVLRRHEQASVVAIGSTFGSIGFAGFATYSASKFGLRGLMEALAREHDGTGLSFQYLSPRTTRTTFNTPAVDALNAELKVGSDAPEAVARALVHAIGQGDRRRQLGWPEKLFARINGMFPALVDRSLRAQLPIIRRHASQAQPIHEDSSHEATSR</sequence>
<dbReference type="GO" id="GO:0016020">
    <property type="term" value="C:membrane"/>
    <property type="evidence" value="ECO:0007669"/>
    <property type="project" value="TreeGrafter"/>
</dbReference>
<dbReference type="OrthoDB" id="9810734at2"/>
<keyword evidence="3" id="KW-0812">Transmembrane</keyword>
<feature type="domain" description="Ketoreductase" evidence="4">
    <location>
        <begin position="6"/>
        <end position="183"/>
    </location>
</feature>
<dbReference type="SUPFAM" id="SSF51735">
    <property type="entry name" value="NAD(P)-binding Rossmann-fold domains"/>
    <property type="match status" value="1"/>
</dbReference>
<dbReference type="Gene3D" id="3.40.50.720">
    <property type="entry name" value="NAD(P)-binding Rossmann-like Domain"/>
    <property type="match status" value="1"/>
</dbReference>
<dbReference type="NCBIfam" id="NF006565">
    <property type="entry name" value="PRK09072.1"/>
    <property type="match status" value="1"/>
</dbReference>
<dbReference type="PROSITE" id="PS00061">
    <property type="entry name" value="ADH_SHORT"/>
    <property type="match status" value="1"/>
</dbReference>
<evidence type="ECO:0000313" key="6">
    <source>
        <dbReference type="Proteomes" id="UP000306631"/>
    </source>
</evidence>
<dbReference type="SMART" id="SM00822">
    <property type="entry name" value="PKS_KR"/>
    <property type="match status" value="1"/>
</dbReference>
<evidence type="ECO:0000313" key="5">
    <source>
        <dbReference type="EMBL" id="TGY34260.1"/>
    </source>
</evidence>
<dbReference type="InterPro" id="IPR002347">
    <property type="entry name" value="SDR_fam"/>
</dbReference>
<feature type="transmembrane region" description="Helical" evidence="3">
    <location>
        <begin position="107"/>
        <end position="126"/>
    </location>
</feature>
<accession>A0A4V3RJ19</accession>
<evidence type="ECO:0000256" key="1">
    <source>
        <dbReference type="ARBA" id="ARBA00006484"/>
    </source>
</evidence>
<feature type="transmembrane region" description="Helical" evidence="3">
    <location>
        <begin position="132"/>
        <end position="154"/>
    </location>
</feature>
<protein>
    <submittedName>
        <fullName evidence="5">SDR family oxidoreductase</fullName>
    </submittedName>
</protein>
<comment type="caution">
    <text evidence="5">The sequence shown here is derived from an EMBL/GenBank/DDBJ whole genome shotgun (WGS) entry which is preliminary data.</text>
</comment>
<feature type="transmembrane region" description="Helical" evidence="3">
    <location>
        <begin position="12"/>
        <end position="35"/>
    </location>
</feature>
<dbReference type="InterPro" id="IPR020904">
    <property type="entry name" value="Sc_DH/Rdtase_CS"/>
</dbReference>
<keyword evidence="3" id="KW-0472">Membrane</keyword>
<name>A0A4V3RJ19_STEMA</name>
<dbReference type="RefSeq" id="WP_136004963.1">
    <property type="nucleotide sequence ID" value="NZ_SRYW01000007.1"/>
</dbReference>
<organism evidence="5 6">
    <name type="scientific">Stenotrophomonas maltophilia</name>
    <name type="common">Pseudomonas maltophilia</name>
    <name type="synonym">Xanthomonas maltophilia</name>
    <dbReference type="NCBI Taxonomy" id="40324"/>
    <lineage>
        <taxon>Bacteria</taxon>
        <taxon>Pseudomonadati</taxon>
        <taxon>Pseudomonadota</taxon>
        <taxon>Gammaproteobacteria</taxon>
        <taxon>Lysobacterales</taxon>
        <taxon>Lysobacteraceae</taxon>
        <taxon>Stenotrophomonas</taxon>
        <taxon>Stenotrophomonas maltophilia group</taxon>
    </lineage>
</organism>
<keyword evidence="2" id="KW-0560">Oxidoreductase</keyword>
<evidence type="ECO:0000259" key="4">
    <source>
        <dbReference type="SMART" id="SM00822"/>
    </source>
</evidence>